<evidence type="ECO:0000313" key="3">
    <source>
        <dbReference type="EMBL" id="MCB5619725.1"/>
    </source>
</evidence>
<gene>
    <name evidence="8" type="ORF">DW142_14940</name>
    <name evidence="7" type="ORF">DW270_00060</name>
    <name evidence="6" type="ORF">DWX36_03985</name>
    <name evidence="5" type="ORF">G4958_11145</name>
    <name evidence="3" type="ORF">LIQ08_11260</name>
    <name evidence="2" type="ORF">LIQ10_16175</name>
    <name evidence="4" type="ORF">PNU63_13175</name>
</gene>
<keyword evidence="1" id="KW-0732">Signal</keyword>
<dbReference type="EMBL" id="QRWQ01000003">
    <property type="protein sequence ID" value="RGT40387.1"/>
    <property type="molecule type" value="Genomic_DNA"/>
</dbReference>
<evidence type="ECO:0000313" key="4">
    <source>
        <dbReference type="EMBL" id="MDB8739709.1"/>
    </source>
</evidence>
<dbReference type="Proteomes" id="UP001296643">
    <property type="component" value="Unassembled WGS sequence"/>
</dbReference>
<dbReference type="Proteomes" id="UP001297370">
    <property type="component" value="Unassembled WGS sequence"/>
</dbReference>
<evidence type="ECO:0000313" key="5">
    <source>
        <dbReference type="EMBL" id="NSI19900.1"/>
    </source>
</evidence>
<feature type="chain" id="PRO_5043166609" evidence="1">
    <location>
        <begin position="37"/>
        <end position="181"/>
    </location>
</feature>
<evidence type="ECO:0000313" key="6">
    <source>
        <dbReference type="EMBL" id="RGT40387.1"/>
    </source>
</evidence>
<dbReference type="AlphaFoldDB" id="A0A396G7X3"/>
<accession>A0A396G7X3</accession>
<evidence type="ECO:0000313" key="10">
    <source>
        <dbReference type="Proteomes" id="UP000283992"/>
    </source>
</evidence>
<evidence type="ECO:0000313" key="9">
    <source>
        <dbReference type="Proteomes" id="UP000283834"/>
    </source>
</evidence>
<evidence type="ECO:0000313" key="8">
    <source>
        <dbReference type="EMBL" id="RHJ07310.1"/>
    </source>
</evidence>
<evidence type="ECO:0000313" key="7">
    <source>
        <dbReference type="EMBL" id="RHG22314.1"/>
    </source>
</evidence>
<dbReference type="Proteomes" id="UP001297422">
    <property type="component" value="Unassembled WGS sequence"/>
</dbReference>
<protein>
    <submittedName>
        <fullName evidence="8">Uncharacterized protein</fullName>
    </submittedName>
</protein>
<dbReference type="EMBL" id="QRLN01000032">
    <property type="protein sequence ID" value="RHJ07310.1"/>
    <property type="molecule type" value="Genomic_DNA"/>
</dbReference>
<dbReference type="EMBL" id="JAAIRM010000018">
    <property type="protein sequence ID" value="NSI19900.1"/>
    <property type="molecule type" value="Genomic_DNA"/>
</dbReference>
<sequence length="181" mass="20687">MNYDMNLIKYRKSGFFRIAAAILMICFTLFGLTACADTTDSKDNNDDNALIQGTWEIDTGSGAGYKFVDDKFMWLKFIENVNDNYWYGDVEYYNGAEAMDIAGLTEEELKSSLPGLKPENIFVTKLDPEKIITDGEDKTATNMNDQTLWTRLWLIEENEDNVVAVVIDLETFSMENYTKVE</sequence>
<evidence type="ECO:0000313" key="11">
    <source>
        <dbReference type="Proteomes" id="UP000285697"/>
    </source>
</evidence>
<dbReference type="RefSeq" id="WP_004221658.1">
    <property type="nucleotide sequence ID" value="NZ_AP031446.1"/>
</dbReference>
<dbReference type="Proteomes" id="UP000283834">
    <property type="component" value="Unassembled WGS sequence"/>
</dbReference>
<organism evidence="8 10">
    <name type="scientific">Mediterraneibacter gnavus</name>
    <name type="common">Ruminococcus gnavus</name>
    <dbReference type="NCBI Taxonomy" id="33038"/>
    <lineage>
        <taxon>Bacteria</taxon>
        <taxon>Bacillati</taxon>
        <taxon>Bacillota</taxon>
        <taxon>Clostridia</taxon>
        <taxon>Lachnospirales</taxon>
        <taxon>Lachnospiraceae</taxon>
        <taxon>Mediterraneibacter</taxon>
    </lineage>
</organism>
<reference evidence="4" key="5">
    <citation type="submission" date="2023-01" db="EMBL/GenBank/DDBJ databases">
        <title>Human gut microbiome strain richness.</title>
        <authorList>
            <person name="Chen-Liaw A."/>
        </authorList>
    </citation>
    <scope>NUCLEOTIDE SEQUENCE</scope>
    <source>
        <strain evidence="4">1001217st1_A9_1001217B_191108</strain>
    </source>
</reference>
<dbReference type="EMBL" id="JAQMLR010000015">
    <property type="protein sequence ID" value="MDB8739709.1"/>
    <property type="molecule type" value="Genomic_DNA"/>
</dbReference>
<reference evidence="5" key="2">
    <citation type="journal article" date="2020" name="Cell Host Microbe">
        <title>Functional and Genomic Variation between Human-Derived Isolates of Lachnospiraceae Reveals Inter- and Intra-Species Diversity.</title>
        <authorList>
            <person name="Sorbara M.T."/>
            <person name="Littmann E.R."/>
            <person name="Fontana E."/>
            <person name="Moody T.U."/>
            <person name="Kohout C.E."/>
            <person name="Gjonbalaj M."/>
            <person name="Eaton V."/>
            <person name="Seok R."/>
            <person name="Leiner I.M."/>
            <person name="Pamer E.G."/>
        </authorList>
    </citation>
    <scope>NUCLEOTIDE SEQUENCE</scope>
    <source>
        <strain evidence="5">MSK.22.53</strain>
    </source>
</reference>
<feature type="signal peptide" evidence="1">
    <location>
        <begin position="1"/>
        <end position="36"/>
    </location>
</feature>
<dbReference type="Proteomes" id="UP000285697">
    <property type="component" value="Unassembled WGS sequence"/>
</dbReference>
<reference evidence="2" key="4">
    <citation type="submission" date="2021-10" db="EMBL/GenBank/DDBJ databases">
        <title>Collection of gut derived symbiotic bacterial strains cultured from healthy donors.</title>
        <authorList>
            <person name="Lin H."/>
            <person name="Littmann E."/>
            <person name="Claire K."/>
            <person name="Pamer E."/>
        </authorList>
    </citation>
    <scope>NUCLEOTIDE SEQUENCE</scope>
    <source>
        <strain evidence="3">MSK.23.18</strain>
        <strain evidence="2">MSK.23.4</strain>
    </source>
</reference>
<dbReference type="EMBL" id="JAJBNC010000035">
    <property type="protein sequence ID" value="MCB5495252.1"/>
    <property type="molecule type" value="Genomic_DNA"/>
</dbReference>
<dbReference type="Proteomes" id="UP001211731">
    <property type="component" value="Unassembled WGS sequence"/>
</dbReference>
<dbReference type="EMBL" id="JAJBOM010000015">
    <property type="protein sequence ID" value="MCB5619725.1"/>
    <property type="molecule type" value="Genomic_DNA"/>
</dbReference>
<evidence type="ECO:0000256" key="1">
    <source>
        <dbReference type="SAM" id="SignalP"/>
    </source>
</evidence>
<comment type="caution">
    <text evidence="8">The sequence shown here is derived from an EMBL/GenBank/DDBJ whole genome shotgun (WGS) entry which is preliminary data.</text>
</comment>
<dbReference type="EMBL" id="QRIA01000001">
    <property type="protein sequence ID" value="RHG22314.1"/>
    <property type="molecule type" value="Genomic_DNA"/>
</dbReference>
<dbReference type="Proteomes" id="UP000283992">
    <property type="component" value="Unassembled WGS sequence"/>
</dbReference>
<evidence type="ECO:0000313" key="2">
    <source>
        <dbReference type="EMBL" id="MCB5495252.1"/>
    </source>
</evidence>
<dbReference type="GeneID" id="57433246"/>
<name>A0A396G7X3_MEDGN</name>
<reference evidence="9 10" key="1">
    <citation type="submission" date="2018-08" db="EMBL/GenBank/DDBJ databases">
        <title>A genome reference for cultivated species of the human gut microbiota.</title>
        <authorList>
            <person name="Zou Y."/>
            <person name="Xue W."/>
            <person name="Luo G."/>
        </authorList>
    </citation>
    <scope>NUCLEOTIDE SEQUENCE [LARGE SCALE GENOMIC DNA]</scope>
    <source>
        <strain evidence="6 9">AF19-16AC</strain>
        <strain evidence="8 10">AM12-54</strain>
        <strain evidence="7 11">AM22-7AC</strain>
    </source>
</reference>
<reference evidence="5" key="3">
    <citation type="submission" date="2020-02" db="EMBL/GenBank/DDBJ databases">
        <authorList>
            <person name="Littmann E."/>
            <person name="Sorbara M."/>
        </authorList>
    </citation>
    <scope>NUCLEOTIDE SEQUENCE</scope>
    <source>
        <strain evidence="5">MSK.22.53</strain>
    </source>
</reference>
<proteinExistence type="predicted"/>